<dbReference type="GO" id="GO:0006824">
    <property type="term" value="P:cobalt ion transport"/>
    <property type="evidence" value="ECO:0007669"/>
    <property type="project" value="InterPro"/>
</dbReference>
<evidence type="ECO:0000313" key="7">
    <source>
        <dbReference type="EMBL" id="MDA3731153.1"/>
    </source>
</evidence>
<evidence type="ECO:0000256" key="2">
    <source>
        <dbReference type="ARBA" id="ARBA00022475"/>
    </source>
</evidence>
<reference evidence="7" key="1">
    <citation type="journal article" date="2023" name="Int. J. Syst. Evol. Microbiol.">
        <title>&lt;i&gt;Holtiella tumoricola&lt;/i&gt; gen. nov. sp. nov., isolated from a human clinical sample.</title>
        <authorList>
            <person name="Allen-Vercoe E."/>
            <person name="Daigneault M.C."/>
            <person name="Vancuren S.J."/>
            <person name="Cochrane K."/>
            <person name="O'Neal L.L."/>
            <person name="Sankaranarayanan K."/>
            <person name="Lawson P.A."/>
        </authorList>
    </citation>
    <scope>NUCLEOTIDE SEQUENCE</scope>
    <source>
        <strain evidence="7">CC70A</strain>
    </source>
</reference>
<dbReference type="InterPro" id="IPR012809">
    <property type="entry name" value="ECF_CbiQ"/>
</dbReference>
<dbReference type="AlphaFoldDB" id="A0AA42DLM5"/>
<keyword evidence="4 6" id="KW-1133">Transmembrane helix</keyword>
<dbReference type="EMBL" id="JAQIFT010000028">
    <property type="protein sequence ID" value="MDA3731153.1"/>
    <property type="molecule type" value="Genomic_DNA"/>
</dbReference>
<dbReference type="Proteomes" id="UP001169242">
    <property type="component" value="Unassembled WGS sequence"/>
</dbReference>
<dbReference type="CDD" id="cd16914">
    <property type="entry name" value="EcfT"/>
    <property type="match status" value="1"/>
</dbReference>
<accession>A0AA42DLM5</accession>
<keyword evidence="3 6" id="KW-0812">Transmembrane</keyword>
<comment type="caution">
    <text evidence="7">The sequence shown here is derived from an EMBL/GenBank/DDBJ whole genome shotgun (WGS) entry which is preliminary data.</text>
</comment>
<feature type="transmembrane region" description="Helical" evidence="6">
    <location>
        <begin position="188"/>
        <end position="205"/>
    </location>
</feature>
<feature type="transmembrane region" description="Helical" evidence="6">
    <location>
        <begin position="62"/>
        <end position="83"/>
    </location>
</feature>
<organism evidence="7 8">
    <name type="scientific">Holtiella tumoricola</name>
    <dbReference type="NCBI Taxonomy" id="3018743"/>
    <lineage>
        <taxon>Bacteria</taxon>
        <taxon>Bacillati</taxon>
        <taxon>Bacillota</taxon>
        <taxon>Clostridia</taxon>
        <taxon>Lachnospirales</taxon>
        <taxon>Cellulosilyticaceae</taxon>
        <taxon>Holtiella</taxon>
    </lineage>
</organism>
<name>A0AA42DLM5_9FIRM</name>
<evidence type="ECO:0000256" key="5">
    <source>
        <dbReference type="ARBA" id="ARBA00023136"/>
    </source>
</evidence>
<feature type="transmembrane region" description="Helical" evidence="6">
    <location>
        <begin position="112"/>
        <end position="130"/>
    </location>
</feature>
<keyword evidence="8" id="KW-1185">Reference proteome</keyword>
<evidence type="ECO:0000256" key="3">
    <source>
        <dbReference type="ARBA" id="ARBA00022692"/>
    </source>
</evidence>
<dbReference type="InterPro" id="IPR052770">
    <property type="entry name" value="Cobalt_transport_CbiQ"/>
</dbReference>
<evidence type="ECO:0000313" key="8">
    <source>
        <dbReference type="Proteomes" id="UP001169242"/>
    </source>
</evidence>
<feature type="transmembrane region" description="Helical" evidence="6">
    <location>
        <begin position="22"/>
        <end position="50"/>
    </location>
</feature>
<proteinExistence type="predicted"/>
<evidence type="ECO:0000256" key="1">
    <source>
        <dbReference type="ARBA" id="ARBA00004651"/>
    </source>
</evidence>
<evidence type="ECO:0000256" key="4">
    <source>
        <dbReference type="ARBA" id="ARBA00022989"/>
    </source>
</evidence>
<dbReference type="Pfam" id="PF02361">
    <property type="entry name" value="CbiQ"/>
    <property type="match status" value="1"/>
</dbReference>
<dbReference type="PANTHER" id="PTHR43723:SF1">
    <property type="entry name" value="COBALT TRANSPORT PROTEIN CBIQ"/>
    <property type="match status" value="1"/>
</dbReference>
<dbReference type="InterPro" id="IPR003339">
    <property type="entry name" value="ABC/ECF_trnsptr_transmembrane"/>
</dbReference>
<keyword evidence="5 6" id="KW-0472">Membrane</keyword>
<dbReference type="GO" id="GO:0043190">
    <property type="term" value="C:ATP-binding cassette (ABC) transporter complex"/>
    <property type="evidence" value="ECO:0007669"/>
    <property type="project" value="InterPro"/>
</dbReference>
<protein>
    <submittedName>
        <fullName evidence="7">Cobalt ECF transporter T component CbiQ</fullName>
    </submittedName>
</protein>
<gene>
    <name evidence="7" type="primary">cbiQ</name>
    <name evidence="7" type="ORF">PBV87_06580</name>
</gene>
<dbReference type="RefSeq" id="WP_271011587.1">
    <property type="nucleotide sequence ID" value="NZ_JAQIFT010000028.1"/>
</dbReference>
<dbReference type="PANTHER" id="PTHR43723">
    <property type="entry name" value="COBALT TRANSPORT PROTEIN CBIQ"/>
    <property type="match status" value="1"/>
</dbReference>
<feature type="transmembrane region" description="Helical" evidence="6">
    <location>
        <begin position="237"/>
        <end position="257"/>
    </location>
</feature>
<keyword evidence="2" id="KW-1003">Cell membrane</keyword>
<feature type="transmembrane region" description="Helical" evidence="6">
    <location>
        <begin position="150"/>
        <end position="167"/>
    </location>
</feature>
<comment type="subcellular location">
    <subcellularLocation>
        <location evidence="1">Cell membrane</location>
        <topology evidence="1">Multi-pass membrane protein</topology>
    </subcellularLocation>
</comment>
<evidence type="ECO:0000256" key="6">
    <source>
        <dbReference type="SAM" id="Phobius"/>
    </source>
</evidence>
<dbReference type="NCBIfam" id="TIGR02454">
    <property type="entry name" value="ECF_T_CbiQ"/>
    <property type="match status" value="1"/>
</dbReference>
<sequence>MKVIDQYAYRSPLRHFDPVQKVLFSLLVLITCLIEHSLLLYITVILLMGWLTVRKGLTPIKLYIMLMLVPLTFLILSLLTLLFDFSTESNSFLWSIHITHMYMGISKGSIQICLFMFFKVFASVSCLYFLCLSTPMNDILRVFEKWHCPTFLLEIMSLIYRFIFVFIDTATTMYTAQIARLGYRNFHLGIRSFGMLLSTLLIRTLKMNNVLYTSLECRGYNGSFNVLHEGSYKSLPYLYLILVEALLIGLGIIEFILGG</sequence>